<dbReference type="Proteomes" id="UP000053748">
    <property type="component" value="Unassembled WGS sequence"/>
</dbReference>
<dbReference type="PANTHER" id="PTHR35007:SF2">
    <property type="entry name" value="PILUS ASSEMBLE PROTEIN"/>
    <property type="match status" value="1"/>
</dbReference>
<reference evidence="8" key="1">
    <citation type="submission" date="2017-12" db="EMBL/GenBank/DDBJ databases">
        <title>FDA dAtabase for Regulatory Grade micrObial Sequences (FDA-ARGOS): Supporting development and validation of Infectious Disease Dx tests.</title>
        <authorList>
            <person name="Hoffmann M."/>
            <person name="Allard M."/>
            <person name="Evans P."/>
            <person name="Brown E."/>
            <person name="Tallon L.J."/>
            <person name="Sadzewicz L."/>
            <person name="Sengamalay N."/>
            <person name="Ott S."/>
            <person name="Godinez A."/>
            <person name="Nagaraj S."/>
            <person name="Vavikolanu K."/>
            <person name="Aluvathingal J."/>
            <person name="Nadendla S."/>
            <person name="Hobson J."/>
            <person name="Sichtig H."/>
        </authorList>
    </citation>
    <scope>NUCLEOTIDE SEQUENCE [LARGE SCALE GENOMIC DNA]</scope>
    <source>
        <strain evidence="8">FDAARGOS_113</strain>
    </source>
</reference>
<dbReference type="InterPro" id="IPR018076">
    <property type="entry name" value="T2SS_GspF_dom"/>
</dbReference>
<evidence type="ECO:0000313" key="8">
    <source>
        <dbReference type="EMBL" id="PNM64183.1"/>
    </source>
</evidence>
<keyword evidence="3 6" id="KW-0812">Transmembrane</keyword>
<gene>
    <name evidence="8" type="ORF">AL544_004515</name>
</gene>
<evidence type="ECO:0000313" key="9">
    <source>
        <dbReference type="Proteomes" id="UP000053748"/>
    </source>
</evidence>
<dbReference type="Pfam" id="PF00482">
    <property type="entry name" value="T2SSF"/>
    <property type="match status" value="1"/>
</dbReference>
<proteinExistence type="predicted"/>
<feature type="transmembrane region" description="Helical" evidence="6">
    <location>
        <begin position="87"/>
        <end position="108"/>
    </location>
</feature>
<keyword evidence="5 6" id="KW-0472">Membrane</keyword>
<evidence type="ECO:0000256" key="1">
    <source>
        <dbReference type="ARBA" id="ARBA00004651"/>
    </source>
</evidence>
<keyword evidence="4 6" id="KW-1133">Transmembrane helix</keyword>
<organism evidence="8 9">
    <name type="scientific">Vibrio mimicus</name>
    <dbReference type="NCBI Taxonomy" id="674"/>
    <lineage>
        <taxon>Bacteria</taxon>
        <taxon>Pseudomonadati</taxon>
        <taxon>Pseudomonadota</taxon>
        <taxon>Gammaproteobacteria</taxon>
        <taxon>Vibrionales</taxon>
        <taxon>Vibrionaceae</taxon>
        <taxon>Vibrio</taxon>
    </lineage>
</organism>
<evidence type="ECO:0000256" key="6">
    <source>
        <dbReference type="SAM" id="Phobius"/>
    </source>
</evidence>
<accession>A0A1D8SG65</accession>
<evidence type="ECO:0000256" key="4">
    <source>
        <dbReference type="ARBA" id="ARBA00022989"/>
    </source>
</evidence>
<evidence type="ECO:0000259" key="7">
    <source>
        <dbReference type="Pfam" id="PF00482"/>
    </source>
</evidence>
<keyword evidence="9" id="KW-1185">Reference proteome</keyword>
<evidence type="ECO:0000256" key="2">
    <source>
        <dbReference type="ARBA" id="ARBA00022475"/>
    </source>
</evidence>
<keyword evidence="2" id="KW-1003">Cell membrane</keyword>
<feature type="transmembrane region" description="Helical" evidence="6">
    <location>
        <begin position="114"/>
        <end position="136"/>
    </location>
</feature>
<evidence type="ECO:0000256" key="3">
    <source>
        <dbReference type="ARBA" id="ARBA00022692"/>
    </source>
</evidence>
<feature type="domain" description="Type II secretion system protein GspF" evidence="7">
    <location>
        <begin position="153"/>
        <end position="279"/>
    </location>
</feature>
<sequence>MSWYGTLVFIIVASIISLVITHFALRSWDRTKATISTRKIIGSTREEKNRFEFVYSLLNMVSFNQDETKKKLVKAGIYNQFIARSYYLFKIIPFGLCAFFSILAFLSGKTDETMLVVSLAIGAIVFLLGPDMYIAARGKKITKKISSRLPFLLDLMNVCVHTGMTIEACLEYLAFELRTVDHHLAYVVKKTVERSKLVGLEKALNEFYDLVPTAEAQSFVMTMTQSLKYGSSIGPVLATLASDIREMNMMDLEEKIGKMGAKMSIPLIAFIMVPIIILIAAPGIMRMFSHG</sequence>
<evidence type="ECO:0000256" key="5">
    <source>
        <dbReference type="ARBA" id="ARBA00023136"/>
    </source>
</evidence>
<feature type="transmembrane region" description="Helical" evidence="6">
    <location>
        <begin position="265"/>
        <end position="285"/>
    </location>
</feature>
<dbReference type="STRING" id="674.VM_16695"/>
<comment type="caution">
    <text evidence="8">The sequence shown here is derived from an EMBL/GenBank/DDBJ whole genome shotgun (WGS) entry which is preliminary data.</text>
</comment>
<dbReference type="AlphaFoldDB" id="A0A1D8SG65"/>
<dbReference type="RefSeq" id="WP_000119250.1">
    <property type="nucleotide sequence ID" value="NZ_CAWMSS010000002.1"/>
</dbReference>
<dbReference type="GO" id="GO:0005886">
    <property type="term" value="C:plasma membrane"/>
    <property type="evidence" value="ECO:0007669"/>
    <property type="project" value="UniProtKB-SubCell"/>
</dbReference>
<dbReference type="eggNOG" id="COG2064">
    <property type="taxonomic scope" value="Bacteria"/>
</dbReference>
<protein>
    <submittedName>
        <fullName evidence="8">Type II secretion system F family protein</fullName>
    </submittedName>
</protein>
<dbReference type="OrthoDB" id="9810662at2"/>
<comment type="subcellular location">
    <subcellularLocation>
        <location evidence="1">Cell membrane</location>
        <topology evidence="1">Multi-pass membrane protein</topology>
    </subcellularLocation>
</comment>
<dbReference type="EMBL" id="LOSJ02000001">
    <property type="protein sequence ID" value="PNM64183.1"/>
    <property type="molecule type" value="Genomic_DNA"/>
</dbReference>
<feature type="transmembrane region" description="Helical" evidence="6">
    <location>
        <begin position="6"/>
        <end position="25"/>
    </location>
</feature>
<name>A0A1D8SG65_VIBMI</name>
<dbReference type="PANTHER" id="PTHR35007">
    <property type="entry name" value="INTEGRAL MEMBRANE PROTEIN-RELATED"/>
    <property type="match status" value="1"/>
</dbReference>